<dbReference type="Proteomes" id="UP000824090">
    <property type="component" value="Unassembled WGS sequence"/>
</dbReference>
<evidence type="ECO:0000313" key="1">
    <source>
        <dbReference type="EMBL" id="HIU26204.1"/>
    </source>
</evidence>
<protein>
    <submittedName>
        <fullName evidence="1">Uncharacterized protein</fullName>
    </submittedName>
</protein>
<reference evidence="1" key="2">
    <citation type="journal article" date="2021" name="PeerJ">
        <title>Extensive microbial diversity within the chicken gut microbiome revealed by metagenomics and culture.</title>
        <authorList>
            <person name="Gilroy R."/>
            <person name="Ravi A."/>
            <person name="Getino M."/>
            <person name="Pursley I."/>
            <person name="Horton D.L."/>
            <person name="Alikhan N.F."/>
            <person name="Baker D."/>
            <person name="Gharbi K."/>
            <person name="Hall N."/>
            <person name="Watson M."/>
            <person name="Adriaenssens E.M."/>
            <person name="Foster-Nyarko E."/>
            <person name="Jarju S."/>
            <person name="Secka A."/>
            <person name="Antonio M."/>
            <person name="Oren A."/>
            <person name="Chaudhuri R.R."/>
            <person name="La Ragione R."/>
            <person name="Hildebrand F."/>
            <person name="Pallen M.J."/>
        </authorList>
    </citation>
    <scope>NUCLEOTIDE SEQUENCE</scope>
    <source>
        <strain evidence="1">ChiHcec3-6078</strain>
    </source>
</reference>
<dbReference type="AlphaFoldDB" id="A0A9D1I1H5"/>
<dbReference type="EMBL" id="DVMP01000128">
    <property type="protein sequence ID" value="HIU26204.1"/>
    <property type="molecule type" value="Genomic_DNA"/>
</dbReference>
<proteinExistence type="predicted"/>
<organism evidence="1 2">
    <name type="scientific">Candidatus Allocopromorpha excrementigallinarum</name>
    <dbReference type="NCBI Taxonomy" id="2840742"/>
    <lineage>
        <taxon>Bacteria</taxon>
        <taxon>Bacillati</taxon>
        <taxon>Bacillota</taxon>
        <taxon>Clostridia</taxon>
        <taxon>Eubacteriales</taxon>
        <taxon>Eubacteriaceae</taxon>
        <taxon>Eubacteriaceae incertae sedis</taxon>
        <taxon>Candidatus Allocopromorpha</taxon>
    </lineage>
</organism>
<sequence length="140" mass="16195">MAHEILSVKLCELDKRISRLKGNIQLSEMEDPDSLEEEIRRLEKETFVSRTALQDNIKRSRSSTMKAVSSAYEEISKITGEVREKIYGTDRQNTMETSAEQQILLAEYILDFALQTVQEALLISMKAIWLQRKQEEKENG</sequence>
<evidence type="ECO:0000313" key="2">
    <source>
        <dbReference type="Proteomes" id="UP000824090"/>
    </source>
</evidence>
<name>A0A9D1I1H5_9FIRM</name>
<comment type="caution">
    <text evidence="1">The sequence shown here is derived from an EMBL/GenBank/DDBJ whole genome shotgun (WGS) entry which is preliminary data.</text>
</comment>
<reference evidence="1" key="1">
    <citation type="submission" date="2020-10" db="EMBL/GenBank/DDBJ databases">
        <authorList>
            <person name="Gilroy R."/>
        </authorList>
    </citation>
    <scope>NUCLEOTIDE SEQUENCE</scope>
    <source>
        <strain evidence="1">ChiHcec3-6078</strain>
    </source>
</reference>
<accession>A0A9D1I1H5</accession>
<gene>
    <name evidence="1" type="ORF">IAC50_06915</name>
</gene>